<evidence type="ECO:0000256" key="1">
    <source>
        <dbReference type="SAM" id="MobiDB-lite"/>
    </source>
</evidence>
<reference evidence="3" key="1">
    <citation type="submission" date="2012-02" db="EMBL/GenBank/DDBJ databases">
        <title>Genome sequencing of Giardia lamblia Genotypes A2 and B isolates (DH and GS) and comparative analysis with the genomes of Genotypes A1 and E (WB and Pig).</title>
        <authorList>
            <person name="Adam R."/>
            <person name="Dahlstrom E."/>
            <person name="Martens C."/>
            <person name="Bruno D."/>
            <person name="Barbian K."/>
            <person name="Porcella S.F."/>
            <person name="Nash T."/>
        </authorList>
    </citation>
    <scope>NUCLEOTIDE SEQUENCE</scope>
    <source>
        <strain evidence="3">GS</strain>
    </source>
</reference>
<evidence type="ECO:0000313" key="2">
    <source>
        <dbReference type="EMBL" id="ESU43410.1"/>
    </source>
</evidence>
<organism evidence="2 3">
    <name type="scientific">Giardia intestinalis</name>
    <name type="common">Giardia lamblia</name>
    <dbReference type="NCBI Taxonomy" id="5741"/>
    <lineage>
        <taxon>Eukaryota</taxon>
        <taxon>Metamonada</taxon>
        <taxon>Diplomonadida</taxon>
        <taxon>Hexamitidae</taxon>
        <taxon>Giardiinae</taxon>
        <taxon>Giardia</taxon>
    </lineage>
</organism>
<name>V6U2D1_GIAIN</name>
<comment type="caution">
    <text evidence="2">The sequence shown here is derived from an EMBL/GenBank/DDBJ whole genome shotgun (WGS) entry which is preliminary data.</text>
</comment>
<dbReference type="EMBL" id="AHHH01000049">
    <property type="protein sequence ID" value="ESU43410.1"/>
    <property type="molecule type" value="Genomic_DNA"/>
</dbReference>
<evidence type="ECO:0000313" key="3">
    <source>
        <dbReference type="Proteomes" id="UP000018040"/>
    </source>
</evidence>
<dbReference type="AlphaFoldDB" id="V6U2D1"/>
<gene>
    <name evidence="2" type="ORF">GSB_153418</name>
</gene>
<feature type="region of interest" description="Disordered" evidence="1">
    <location>
        <begin position="190"/>
        <end position="209"/>
    </location>
</feature>
<sequence length="209" mass="23517">MCRSRASTARSMPWRATRGATLTTRCRWPLRPELDKLFVHVGRHLRTYHKAWPREIVIDDPGAAQRLRDTRDRKGAIEQAIRQSTEMGEQYEAEQKRIIEISARFALLVEKNAILGFNASLGTYLKAQIESLQNKIPSDLSEPHEHILQSLENFRRSLDSYNEERRIFQEAVSNGDAAVPTAGETCSRLGSRGGLAQGRGPLSGCEASE</sequence>
<dbReference type="OrthoDB" id="8954335at2759"/>
<dbReference type="Proteomes" id="UP000018040">
    <property type="component" value="Unassembled WGS sequence"/>
</dbReference>
<reference evidence="2 3" key="2">
    <citation type="journal article" date="2013" name="Genome Biol. Evol.">
        <title>Genome sequencing of Giardia lamblia genotypes A2 and B isolates (DH and GS) and comparative analysis with the genomes of genotypes A1 and E (WB and Pig).</title>
        <authorList>
            <person name="Adam R.D."/>
            <person name="Dahlstrom E.W."/>
            <person name="Martens C.A."/>
            <person name="Bruno D.P."/>
            <person name="Barbian K.D."/>
            <person name="Ricklefs S.M."/>
            <person name="Hernandez M.M."/>
            <person name="Narla N.P."/>
            <person name="Patel R.B."/>
            <person name="Porcella S.F."/>
            <person name="Nash T.E."/>
        </authorList>
    </citation>
    <scope>NUCLEOTIDE SEQUENCE [LARGE SCALE GENOMIC DNA]</scope>
    <source>
        <strain evidence="2 3">GS</strain>
    </source>
</reference>
<accession>V6U2D1</accession>
<proteinExistence type="predicted"/>
<dbReference type="VEuPathDB" id="GiardiaDB:GL50803_009605"/>
<dbReference type="VEuPathDB" id="GiardiaDB:QR46_3156"/>
<protein>
    <submittedName>
        <fullName evidence="2">ThiF/MoeB family protein</fullName>
    </submittedName>
</protein>